<reference evidence="1" key="1">
    <citation type="journal article" date="2021" name="New Phytol.">
        <title>Evolutionary innovations through gain and loss of genes in the ectomycorrhizal Boletales.</title>
        <authorList>
            <person name="Wu G."/>
            <person name="Miyauchi S."/>
            <person name="Morin E."/>
            <person name="Kuo A."/>
            <person name="Drula E."/>
            <person name="Varga T."/>
            <person name="Kohler A."/>
            <person name="Feng B."/>
            <person name="Cao Y."/>
            <person name="Lipzen A."/>
            <person name="Daum C."/>
            <person name="Hundley H."/>
            <person name="Pangilinan J."/>
            <person name="Johnson J."/>
            <person name="Barry K."/>
            <person name="LaButti K."/>
            <person name="Ng V."/>
            <person name="Ahrendt S."/>
            <person name="Min B."/>
            <person name="Choi I.G."/>
            <person name="Park H."/>
            <person name="Plett J.M."/>
            <person name="Magnuson J."/>
            <person name="Spatafora J.W."/>
            <person name="Nagy L.G."/>
            <person name="Henrissat B."/>
            <person name="Grigoriev I.V."/>
            <person name="Yang Z.L."/>
            <person name="Xu J."/>
            <person name="Martin F.M."/>
        </authorList>
    </citation>
    <scope>NUCLEOTIDE SEQUENCE</scope>
    <source>
        <strain evidence="1">ATCC 28755</strain>
    </source>
</reference>
<dbReference type="EMBL" id="MU269586">
    <property type="protein sequence ID" value="KAH7902752.1"/>
    <property type="molecule type" value="Genomic_DNA"/>
</dbReference>
<keyword evidence="2" id="KW-1185">Reference proteome</keyword>
<dbReference type="Proteomes" id="UP000790377">
    <property type="component" value="Unassembled WGS sequence"/>
</dbReference>
<feature type="non-terminal residue" evidence="1">
    <location>
        <position position="1"/>
    </location>
</feature>
<evidence type="ECO:0000313" key="2">
    <source>
        <dbReference type="Proteomes" id="UP000790377"/>
    </source>
</evidence>
<organism evidence="1 2">
    <name type="scientific">Hygrophoropsis aurantiaca</name>
    <dbReference type="NCBI Taxonomy" id="72124"/>
    <lineage>
        <taxon>Eukaryota</taxon>
        <taxon>Fungi</taxon>
        <taxon>Dikarya</taxon>
        <taxon>Basidiomycota</taxon>
        <taxon>Agaricomycotina</taxon>
        <taxon>Agaricomycetes</taxon>
        <taxon>Agaricomycetidae</taxon>
        <taxon>Boletales</taxon>
        <taxon>Coniophorineae</taxon>
        <taxon>Hygrophoropsidaceae</taxon>
        <taxon>Hygrophoropsis</taxon>
    </lineage>
</organism>
<proteinExistence type="predicted"/>
<comment type="caution">
    <text evidence="1">The sequence shown here is derived from an EMBL/GenBank/DDBJ whole genome shotgun (WGS) entry which is preliminary data.</text>
</comment>
<protein>
    <submittedName>
        <fullName evidence="1">Uncharacterized protein</fullName>
    </submittedName>
</protein>
<feature type="non-terminal residue" evidence="1">
    <location>
        <position position="205"/>
    </location>
</feature>
<accession>A0ACB7ZPY2</accession>
<evidence type="ECO:0000313" key="1">
    <source>
        <dbReference type="EMBL" id="KAH7902752.1"/>
    </source>
</evidence>
<name>A0ACB7ZPY2_9AGAM</name>
<sequence>GRATKAYIAVDAETLAVVFVKDCWRVTSPGMEKEGDILRKLNKAGVRNVPKLLCAGDVGGDSTQTTKSYNLINKPWRIGKRPLMPHTHSRQAVDVVGKTVHEVTSSRQLVRVIHDAFIAHRDAFVLCRILHRDVSAGNILIGRDGGGILNDWDMSKGIDSACARQLGRTGTWLFISSRLLDDPEKVHEVQDDLESFVHVLIYIAL</sequence>
<gene>
    <name evidence="1" type="ORF">BJ138DRAFT_982209</name>
</gene>